<dbReference type="PANTHER" id="PTHR11239:SF14">
    <property type="entry name" value="DNA-DIRECTED RNA POLYMERASE I SUBUNIT RPA12"/>
    <property type="match status" value="1"/>
</dbReference>
<evidence type="ECO:0000256" key="4">
    <source>
        <dbReference type="ARBA" id="ARBA00022723"/>
    </source>
</evidence>
<dbReference type="SMART" id="SM00440">
    <property type="entry name" value="ZnF_C2C2"/>
    <property type="match status" value="1"/>
</dbReference>
<evidence type="ECO:0000256" key="8">
    <source>
        <dbReference type="ARBA" id="ARBA00031781"/>
    </source>
</evidence>
<keyword evidence="6" id="KW-0862">Zinc</keyword>
<feature type="non-terminal residue" evidence="12">
    <location>
        <position position="1"/>
    </location>
</feature>
<dbReference type="AlphaFoldDB" id="A0A7R9A272"/>
<dbReference type="OrthoDB" id="10056816at2759"/>
<dbReference type="Proteomes" id="UP000677054">
    <property type="component" value="Unassembled WGS sequence"/>
</dbReference>
<reference evidence="12" key="1">
    <citation type="submission" date="2020-11" db="EMBL/GenBank/DDBJ databases">
        <authorList>
            <person name="Tran Van P."/>
        </authorList>
    </citation>
    <scope>NUCLEOTIDE SEQUENCE</scope>
</reference>
<comment type="subcellular location">
    <subcellularLocation>
        <location evidence="1">Nucleus</location>
        <location evidence="1">Nucleolus</location>
    </subcellularLocation>
</comment>
<evidence type="ECO:0000256" key="6">
    <source>
        <dbReference type="ARBA" id="ARBA00022833"/>
    </source>
</evidence>
<dbReference type="PANTHER" id="PTHR11239">
    <property type="entry name" value="DNA-DIRECTED RNA POLYMERASE"/>
    <property type="match status" value="1"/>
</dbReference>
<proteinExistence type="predicted"/>
<dbReference type="GO" id="GO:0003899">
    <property type="term" value="F:DNA-directed RNA polymerase activity"/>
    <property type="evidence" value="ECO:0007669"/>
    <property type="project" value="InterPro"/>
</dbReference>
<keyword evidence="5 10" id="KW-0863">Zinc-finger</keyword>
<evidence type="ECO:0000256" key="10">
    <source>
        <dbReference type="PROSITE-ProRule" id="PRU00472"/>
    </source>
</evidence>
<dbReference type="InterPro" id="IPR001222">
    <property type="entry name" value="Znf_TFIIS"/>
</dbReference>
<evidence type="ECO:0000256" key="1">
    <source>
        <dbReference type="ARBA" id="ARBA00004604"/>
    </source>
</evidence>
<evidence type="ECO:0000313" key="13">
    <source>
        <dbReference type="Proteomes" id="UP000677054"/>
    </source>
</evidence>
<evidence type="ECO:0000256" key="5">
    <source>
        <dbReference type="ARBA" id="ARBA00022771"/>
    </source>
</evidence>
<evidence type="ECO:0000256" key="2">
    <source>
        <dbReference type="ARBA" id="ARBA00018784"/>
    </source>
</evidence>
<keyword evidence="7" id="KW-0539">Nucleus</keyword>
<evidence type="ECO:0000313" key="12">
    <source>
        <dbReference type="EMBL" id="CAD7243385.1"/>
    </source>
</evidence>
<dbReference type="GO" id="GO:0008270">
    <property type="term" value="F:zinc ion binding"/>
    <property type="evidence" value="ECO:0007669"/>
    <property type="project" value="UniProtKB-KW"/>
</dbReference>
<dbReference type="GO" id="GO:0003676">
    <property type="term" value="F:nucleic acid binding"/>
    <property type="evidence" value="ECO:0007669"/>
    <property type="project" value="InterPro"/>
</dbReference>
<dbReference type="SUPFAM" id="SSF57783">
    <property type="entry name" value="Zinc beta-ribbon"/>
    <property type="match status" value="1"/>
</dbReference>
<dbReference type="GO" id="GO:0006363">
    <property type="term" value="P:termination of RNA polymerase I transcription"/>
    <property type="evidence" value="ECO:0007669"/>
    <property type="project" value="TreeGrafter"/>
</dbReference>
<keyword evidence="13" id="KW-1185">Reference proteome</keyword>
<sequence length="140" mass="15531">MSKETNPGSTYHDFCPICGSILPLPKSKGNIQCQVCSFAIDRRDIHGTKTTYTIFFNGLQSQESQSEQEQSDDGPLVERECRQCGHNEMCYATLQLRSADEGQTVFYTCPKCGVLDEEPITLNSRGVFFSASNFASRAAI</sequence>
<keyword evidence="3" id="KW-0804">Transcription</keyword>
<evidence type="ECO:0000259" key="11">
    <source>
        <dbReference type="PROSITE" id="PS51133"/>
    </source>
</evidence>
<dbReference type="InterPro" id="IPR034004">
    <property type="entry name" value="Zn_ribbon_RPA12_C"/>
</dbReference>
<dbReference type="InterPro" id="IPR012164">
    <property type="entry name" value="Rpa12/Rpb9/Rpc10/TFS"/>
</dbReference>
<evidence type="ECO:0000256" key="7">
    <source>
        <dbReference type="ARBA" id="ARBA00023242"/>
    </source>
</evidence>
<name>A0A7R9A272_9CRUS</name>
<comment type="function">
    <text evidence="9">Core component of RNA polymerase I (Pol I), a DNA-dependent RNA polymerase which synthesizes ribosomal RNA precursors using the four ribonucleoside triphosphates as substrates. Can mediate Pol I proofreading of the nascent RNA transcript. Anchors into the Pol I active site to monitor transcription fidelity and cleave mis-incorporated 5'-ribonucleotides.</text>
</comment>
<dbReference type="EMBL" id="CAJPEV010000422">
    <property type="protein sequence ID" value="CAG0885109.1"/>
    <property type="molecule type" value="Genomic_DNA"/>
</dbReference>
<keyword evidence="3" id="KW-0240">DNA-directed RNA polymerase</keyword>
<protein>
    <recommendedName>
        <fullName evidence="2">DNA-directed RNA polymerase I subunit RPA12</fullName>
    </recommendedName>
    <alternativeName>
        <fullName evidence="8">DNA-directed RNA polymerase I subunit H</fullName>
    </alternativeName>
</protein>
<dbReference type="GO" id="GO:0005736">
    <property type="term" value="C:RNA polymerase I complex"/>
    <property type="evidence" value="ECO:0007669"/>
    <property type="project" value="TreeGrafter"/>
</dbReference>
<dbReference type="PROSITE" id="PS51133">
    <property type="entry name" value="ZF_TFIIS_2"/>
    <property type="match status" value="1"/>
</dbReference>
<accession>A0A7R9A272</accession>
<dbReference type="Gene3D" id="2.20.25.10">
    <property type="match status" value="1"/>
</dbReference>
<dbReference type="Pfam" id="PF01096">
    <property type="entry name" value="Zn_ribbon_TFIIS"/>
    <property type="match status" value="1"/>
</dbReference>
<gene>
    <name evidence="12" type="ORF">DSTB1V02_LOCUS3309</name>
</gene>
<evidence type="ECO:0000256" key="9">
    <source>
        <dbReference type="ARBA" id="ARBA00044497"/>
    </source>
</evidence>
<feature type="domain" description="TFIIS-type" evidence="11">
    <location>
        <begin position="77"/>
        <end position="117"/>
    </location>
</feature>
<keyword evidence="4" id="KW-0479">Metal-binding</keyword>
<evidence type="ECO:0000256" key="3">
    <source>
        <dbReference type="ARBA" id="ARBA00022478"/>
    </source>
</evidence>
<dbReference type="EMBL" id="LR899939">
    <property type="protein sequence ID" value="CAD7243385.1"/>
    <property type="molecule type" value="Genomic_DNA"/>
</dbReference>
<dbReference type="CDD" id="cd10507">
    <property type="entry name" value="Zn-ribbon_RPA12"/>
    <property type="match status" value="1"/>
</dbReference>
<organism evidence="12">
    <name type="scientific">Darwinula stevensoni</name>
    <dbReference type="NCBI Taxonomy" id="69355"/>
    <lineage>
        <taxon>Eukaryota</taxon>
        <taxon>Metazoa</taxon>
        <taxon>Ecdysozoa</taxon>
        <taxon>Arthropoda</taxon>
        <taxon>Crustacea</taxon>
        <taxon>Oligostraca</taxon>
        <taxon>Ostracoda</taxon>
        <taxon>Podocopa</taxon>
        <taxon>Podocopida</taxon>
        <taxon>Darwinulocopina</taxon>
        <taxon>Darwinuloidea</taxon>
        <taxon>Darwinulidae</taxon>
        <taxon>Darwinula</taxon>
    </lineage>
</organism>